<evidence type="ECO:0000256" key="2">
    <source>
        <dbReference type="SAM" id="SignalP"/>
    </source>
</evidence>
<feature type="compositionally biased region" description="Basic and acidic residues" evidence="1">
    <location>
        <begin position="161"/>
        <end position="177"/>
    </location>
</feature>
<dbReference type="EMBL" id="FQWB01000009">
    <property type="protein sequence ID" value="SHG95760.1"/>
    <property type="molecule type" value="Genomic_DNA"/>
</dbReference>
<keyword evidence="4" id="KW-1185">Reference proteome</keyword>
<dbReference type="Proteomes" id="UP000184516">
    <property type="component" value="Unassembled WGS sequence"/>
</dbReference>
<evidence type="ECO:0000313" key="4">
    <source>
        <dbReference type="Proteomes" id="UP000184516"/>
    </source>
</evidence>
<feature type="chain" id="PRO_5012590074" evidence="2">
    <location>
        <begin position="23"/>
        <end position="177"/>
    </location>
</feature>
<dbReference type="RefSeq" id="WP_073371801.1">
    <property type="nucleotide sequence ID" value="NZ_FQWB01000009.1"/>
</dbReference>
<feature type="signal peptide" evidence="2">
    <location>
        <begin position="1"/>
        <end position="22"/>
    </location>
</feature>
<organism evidence="3 4">
    <name type="scientific">Flavobacterium fluvii</name>
    <dbReference type="NCBI Taxonomy" id="468056"/>
    <lineage>
        <taxon>Bacteria</taxon>
        <taxon>Pseudomonadati</taxon>
        <taxon>Bacteroidota</taxon>
        <taxon>Flavobacteriia</taxon>
        <taxon>Flavobacteriales</taxon>
        <taxon>Flavobacteriaceae</taxon>
        <taxon>Flavobacterium</taxon>
    </lineage>
</organism>
<evidence type="ECO:0000313" key="3">
    <source>
        <dbReference type="EMBL" id="SHG95760.1"/>
    </source>
</evidence>
<dbReference type="STRING" id="468056.SAMN05443549_10937"/>
<protein>
    <submittedName>
        <fullName evidence="3">Uncharacterized protein</fullName>
    </submittedName>
</protein>
<gene>
    <name evidence="3" type="ORF">SAMN05443549_10937</name>
</gene>
<reference evidence="4" key="1">
    <citation type="submission" date="2016-11" db="EMBL/GenBank/DDBJ databases">
        <authorList>
            <person name="Varghese N."/>
            <person name="Submissions S."/>
        </authorList>
    </citation>
    <scope>NUCLEOTIDE SEQUENCE [LARGE SCALE GENOMIC DNA]</scope>
    <source>
        <strain evidence="4">DSM 19978</strain>
    </source>
</reference>
<proteinExistence type="predicted"/>
<feature type="region of interest" description="Disordered" evidence="1">
    <location>
        <begin position="144"/>
        <end position="177"/>
    </location>
</feature>
<dbReference type="OrthoDB" id="1360972at2"/>
<accession>A0A1M5P1T4</accession>
<sequence>MRTRQTFLVFAFMLLSVTSVSAQYGGNGYGGNGYGGNGYGGNGYGGGMNQMGSAMNQQSQPEKPKEIPADVTAAKITADMKPALNLDELQVIAITNVLIESLNTQGRILKQDSTQDEQMKDFQALSESTDRKINQFLNKEQKEKYLVFKEDRKNQKKSKDKSKSKTKEKPKEKENQE</sequence>
<keyword evidence="2" id="KW-0732">Signal</keyword>
<dbReference type="AlphaFoldDB" id="A0A1M5P1T4"/>
<evidence type="ECO:0000256" key="1">
    <source>
        <dbReference type="SAM" id="MobiDB-lite"/>
    </source>
</evidence>
<feature type="compositionally biased region" description="Basic and acidic residues" evidence="1">
    <location>
        <begin position="144"/>
        <end position="153"/>
    </location>
</feature>
<name>A0A1M5P1T4_9FLAO</name>